<dbReference type="InterPro" id="IPR013670">
    <property type="entry name" value="EcoEI_R_C_dom"/>
</dbReference>
<dbReference type="AlphaFoldDB" id="A0A837NZJ5"/>
<dbReference type="Pfam" id="PF08463">
    <property type="entry name" value="EcoEI_R_C"/>
    <property type="match status" value="1"/>
</dbReference>
<name>A0A837NZJ5_VIBSP</name>
<dbReference type="GO" id="GO:0003677">
    <property type="term" value="F:DNA binding"/>
    <property type="evidence" value="ECO:0007669"/>
    <property type="project" value="InterPro"/>
</dbReference>
<organism evidence="2 3">
    <name type="scientific">Vibrio splendidus</name>
    <dbReference type="NCBI Taxonomy" id="29497"/>
    <lineage>
        <taxon>Bacteria</taxon>
        <taxon>Pseudomonadati</taxon>
        <taxon>Pseudomonadota</taxon>
        <taxon>Gammaproteobacteria</taxon>
        <taxon>Vibrionales</taxon>
        <taxon>Vibrionaceae</taxon>
        <taxon>Vibrio</taxon>
    </lineage>
</organism>
<dbReference type="GO" id="GO:0006304">
    <property type="term" value="P:DNA modification"/>
    <property type="evidence" value="ECO:0007669"/>
    <property type="project" value="InterPro"/>
</dbReference>
<accession>A0A837NZJ5</accession>
<feature type="domain" description="EcoEI R protein C-terminal" evidence="1">
    <location>
        <begin position="49"/>
        <end position="187"/>
    </location>
</feature>
<dbReference type="Proteomes" id="UP000050463">
    <property type="component" value="Unassembled WGS sequence"/>
</dbReference>
<evidence type="ECO:0000313" key="3">
    <source>
        <dbReference type="Proteomes" id="UP000050463"/>
    </source>
</evidence>
<reference evidence="2 3" key="1">
    <citation type="submission" date="2015-08" db="EMBL/GenBank/DDBJ databases">
        <title>Draft Genome Sequence of Vibrio splendidus UCD-SED7.</title>
        <authorList>
            <person name="Lee R.D."/>
            <person name="Lang J.M."/>
            <person name="Coil D.A."/>
            <person name="Jospin G."/>
            <person name="Eisen J.A."/>
        </authorList>
    </citation>
    <scope>NUCLEOTIDE SEQUENCE [LARGE SCALE GENOMIC DNA]</scope>
    <source>
        <strain evidence="2 3">UCD-SED7</strain>
    </source>
</reference>
<comment type="caution">
    <text evidence="2">The sequence shown here is derived from an EMBL/GenBank/DDBJ whole genome shotgun (WGS) entry which is preliminary data.</text>
</comment>
<protein>
    <recommendedName>
        <fullName evidence="1">EcoEI R protein C-terminal domain-containing protein</fullName>
    </recommendedName>
</protein>
<dbReference type="EMBL" id="LIZK01000002">
    <property type="protein sequence ID" value="KPL95656.1"/>
    <property type="molecule type" value="Genomic_DNA"/>
</dbReference>
<dbReference type="GO" id="GO:0003824">
    <property type="term" value="F:catalytic activity"/>
    <property type="evidence" value="ECO:0007669"/>
    <property type="project" value="InterPro"/>
</dbReference>
<sequence length="208" mass="23661">MTDETPKNLQAKFDKIPKPVRRRLQEITDDECSLCICESSSVYSSDELQYRKTIELYIRHHQDQLTIQKLRRNKPITQADLDVLEGLLLDAIGMSDVEAYREKILQEKPLGTLVRQLIGLDMDATKEAFSSFLDEESYNAEQIQFVDQVIGYLVNNGILEMSQLFDPPFTDNHAESAYGFFDEGTVAELFGVIRAVNANVLVAESQSF</sequence>
<proteinExistence type="predicted"/>
<gene>
    <name evidence="2" type="ORF">AN168_08420</name>
</gene>
<evidence type="ECO:0000259" key="1">
    <source>
        <dbReference type="Pfam" id="PF08463"/>
    </source>
</evidence>
<evidence type="ECO:0000313" key="2">
    <source>
        <dbReference type="EMBL" id="KPL95656.1"/>
    </source>
</evidence>